<dbReference type="GO" id="GO:0004803">
    <property type="term" value="F:transposase activity"/>
    <property type="evidence" value="ECO:0007669"/>
    <property type="project" value="InterPro"/>
</dbReference>
<gene>
    <name evidence="3" type="ORF">EDD79_10712</name>
</gene>
<dbReference type="GO" id="GO:0006313">
    <property type="term" value="P:DNA transposition"/>
    <property type="evidence" value="ECO:0007669"/>
    <property type="project" value="InterPro"/>
</dbReference>
<accession>A0A4R2T200</accession>
<dbReference type="Pfam" id="PF04986">
    <property type="entry name" value="Y2_Tnp"/>
    <property type="match status" value="1"/>
</dbReference>
<evidence type="ECO:0000313" key="3">
    <source>
        <dbReference type="EMBL" id="TCP94824.1"/>
    </source>
</evidence>
<organism evidence="3 4">
    <name type="scientific">Serpentinicella alkaliphila</name>
    <dbReference type="NCBI Taxonomy" id="1734049"/>
    <lineage>
        <taxon>Bacteria</taxon>
        <taxon>Bacillati</taxon>
        <taxon>Bacillota</taxon>
        <taxon>Clostridia</taxon>
        <taxon>Peptostreptococcales</taxon>
        <taxon>Natronincolaceae</taxon>
        <taxon>Serpentinicella</taxon>
    </lineage>
</organism>
<keyword evidence="4" id="KW-1185">Reference proteome</keyword>
<feature type="compositionally biased region" description="Basic and acidic residues" evidence="1">
    <location>
        <begin position="146"/>
        <end position="168"/>
    </location>
</feature>
<reference evidence="3 4" key="1">
    <citation type="submission" date="2019-03" db="EMBL/GenBank/DDBJ databases">
        <title>Genomic Encyclopedia of Type Strains, Phase IV (KMG-IV): sequencing the most valuable type-strain genomes for metagenomic binning, comparative biology and taxonomic classification.</title>
        <authorList>
            <person name="Goeker M."/>
        </authorList>
    </citation>
    <scope>NUCLEOTIDE SEQUENCE [LARGE SCALE GENOMIC DNA]</scope>
    <source>
        <strain evidence="3 4">DSM 100013</strain>
    </source>
</reference>
<proteinExistence type="predicted"/>
<dbReference type="EMBL" id="SLYC01000071">
    <property type="protein sequence ID" value="TCP94824.1"/>
    <property type="molecule type" value="Genomic_DNA"/>
</dbReference>
<comment type="caution">
    <text evidence="3">The sequence shown here is derived from an EMBL/GenBank/DDBJ whole genome shotgun (WGS) entry which is preliminary data.</text>
</comment>
<feature type="region of interest" description="Disordered" evidence="1">
    <location>
        <begin position="138"/>
        <end position="168"/>
    </location>
</feature>
<dbReference type="GO" id="GO:0003677">
    <property type="term" value="F:DNA binding"/>
    <property type="evidence" value="ECO:0007669"/>
    <property type="project" value="InterPro"/>
</dbReference>
<protein>
    <submittedName>
        <fullName evidence="3">Putative transposase</fullName>
    </submittedName>
</protein>
<name>A0A4R2T200_9FIRM</name>
<evidence type="ECO:0000313" key="4">
    <source>
        <dbReference type="Proteomes" id="UP000295504"/>
    </source>
</evidence>
<dbReference type="AlphaFoldDB" id="A0A4R2T200"/>
<evidence type="ECO:0000259" key="2">
    <source>
        <dbReference type="Pfam" id="PF04986"/>
    </source>
</evidence>
<feature type="domain" description="Transposase IS801/IS1294" evidence="2">
    <location>
        <begin position="24"/>
        <end position="117"/>
    </location>
</feature>
<evidence type="ECO:0000256" key="1">
    <source>
        <dbReference type="SAM" id="MobiDB-lite"/>
    </source>
</evidence>
<dbReference type="Proteomes" id="UP000295504">
    <property type="component" value="Unassembled WGS sequence"/>
</dbReference>
<dbReference type="InterPro" id="IPR007069">
    <property type="entry name" value="Transposase_32"/>
</dbReference>
<sequence length="168" mass="20228">MLLDIVKNKLVPKKPKLGKLINELNKRYREGFYVHAETKMDSAKKAAEYIGRYLARPAIAEYRIIKYDGEVVKFWYEDHKTGEVVERELTALEFIGKIIMHIPKKHFKMVRRYGLYRRDLNKIAKESISLQMYYKRKKEKGKKAREKNMERKNNRELWKESNKMSKVQ</sequence>